<dbReference type="InterPro" id="IPR001789">
    <property type="entry name" value="Sig_transdc_resp-reg_receiver"/>
</dbReference>
<dbReference type="EC" id="2.7.13.3" evidence="2"/>
<dbReference type="Gene3D" id="3.30.450.40">
    <property type="match status" value="1"/>
</dbReference>
<dbReference type="SUPFAM" id="SSF55874">
    <property type="entry name" value="ATPase domain of HSP90 chaperone/DNA topoisomerase II/histidine kinase"/>
    <property type="match status" value="1"/>
</dbReference>
<evidence type="ECO:0000256" key="1">
    <source>
        <dbReference type="ARBA" id="ARBA00000085"/>
    </source>
</evidence>
<evidence type="ECO:0000256" key="7">
    <source>
        <dbReference type="ARBA" id="ARBA00022840"/>
    </source>
</evidence>
<evidence type="ECO:0000256" key="6">
    <source>
        <dbReference type="ARBA" id="ARBA00022777"/>
    </source>
</evidence>
<reference evidence="20 21" key="1">
    <citation type="journal article" date="2010" name="Stand. Genomic Sci.">
        <title>Complete genome sequence of Spirosoma linguale type strain (1).</title>
        <authorList>
            <person name="Lail K."/>
            <person name="Sikorski J."/>
            <person name="Saunders E."/>
            <person name="Lapidus A."/>
            <person name="Glavina Del Rio T."/>
            <person name="Copeland A."/>
            <person name="Tice H."/>
            <person name="Cheng J.-F."/>
            <person name="Lucas S."/>
            <person name="Nolan M."/>
            <person name="Bruce D."/>
            <person name="Goodwin L."/>
            <person name="Pitluck S."/>
            <person name="Ivanova N."/>
            <person name="Mavromatis K."/>
            <person name="Ovchinnikova G."/>
            <person name="Pati A."/>
            <person name="Chen A."/>
            <person name="Palaniappan K."/>
            <person name="Land M."/>
            <person name="Hauser L."/>
            <person name="Chang Y.-J."/>
            <person name="Jeffries C.D."/>
            <person name="Chain P."/>
            <person name="Brettin T."/>
            <person name="Detter J.C."/>
            <person name="Schuetze A."/>
            <person name="Rohde M."/>
            <person name="Tindall B.J."/>
            <person name="Goeker M."/>
            <person name="Bristow J."/>
            <person name="Eisen J.A."/>
            <person name="Markowitz V."/>
            <person name="Hugenholtz P."/>
            <person name="Kyrpides N.C."/>
            <person name="Klenk H.-P."/>
            <person name="Chen F."/>
        </authorList>
    </citation>
    <scope>NUCLEOTIDE SEQUENCE [LARGE SCALE GENOMIC DNA]</scope>
    <source>
        <strain evidence="21">ATCC 33905 / DSM 74 / LMG 10896 / Claus 1</strain>
    </source>
</reference>
<dbReference type="HOGENOM" id="CLU_000445_114_18_10"/>
<keyword evidence="3 12" id="KW-0597">Phosphoprotein</keyword>
<dbReference type="InterPro" id="IPR000700">
    <property type="entry name" value="PAS-assoc_C"/>
</dbReference>
<evidence type="ECO:0000256" key="8">
    <source>
        <dbReference type="ARBA" id="ARBA00023012"/>
    </source>
</evidence>
<dbReference type="eggNOG" id="COG2198">
    <property type="taxonomic scope" value="Bacteria"/>
</dbReference>
<dbReference type="InterPro" id="IPR036097">
    <property type="entry name" value="HisK_dim/P_sf"/>
</dbReference>
<dbReference type="SMART" id="SM00388">
    <property type="entry name" value="HisKA"/>
    <property type="match status" value="1"/>
</dbReference>
<dbReference type="PANTHER" id="PTHR45339:SF3">
    <property type="entry name" value="HISTIDINE KINASE"/>
    <property type="match status" value="1"/>
</dbReference>
<dbReference type="PROSITE" id="PS50110">
    <property type="entry name" value="RESPONSE_REGULATORY"/>
    <property type="match status" value="1"/>
</dbReference>
<dbReference type="GO" id="GO:0005524">
    <property type="term" value="F:ATP binding"/>
    <property type="evidence" value="ECO:0007669"/>
    <property type="project" value="UniProtKB-KW"/>
</dbReference>
<dbReference type="AlphaFoldDB" id="D2QND4"/>
<evidence type="ECO:0000256" key="10">
    <source>
        <dbReference type="ARBA" id="ARBA00068150"/>
    </source>
</evidence>
<dbReference type="EMBL" id="CP001769">
    <property type="protein sequence ID" value="ADB39323.1"/>
    <property type="molecule type" value="Genomic_DNA"/>
</dbReference>
<dbReference type="Gene3D" id="3.40.50.2300">
    <property type="match status" value="1"/>
</dbReference>
<dbReference type="PROSITE" id="PS50112">
    <property type="entry name" value="PAS"/>
    <property type="match status" value="3"/>
</dbReference>
<dbReference type="SMART" id="SM00086">
    <property type="entry name" value="PAC"/>
    <property type="match status" value="4"/>
</dbReference>
<dbReference type="Gene3D" id="3.30.565.10">
    <property type="entry name" value="Histidine kinase-like ATPase, C-terminal domain"/>
    <property type="match status" value="1"/>
</dbReference>
<dbReference type="InterPro" id="IPR036890">
    <property type="entry name" value="HATPase_C_sf"/>
</dbReference>
<keyword evidence="6 20" id="KW-0418">Kinase</keyword>
<feature type="region of interest" description="Disordered" evidence="14">
    <location>
        <begin position="1092"/>
        <end position="1117"/>
    </location>
</feature>
<gene>
    <name evidence="20" type="ordered locus">Slin_3312</name>
</gene>
<dbReference type="CDD" id="cd17546">
    <property type="entry name" value="REC_hyHK_CKI1_RcsC-like"/>
    <property type="match status" value="1"/>
</dbReference>
<dbReference type="eggNOG" id="COG0784">
    <property type="taxonomic scope" value="Bacteria"/>
</dbReference>
<keyword evidence="7" id="KW-0067">ATP-binding</keyword>
<dbReference type="SMART" id="SM00448">
    <property type="entry name" value="REC"/>
    <property type="match status" value="1"/>
</dbReference>
<dbReference type="SUPFAM" id="SSF47226">
    <property type="entry name" value="Histidine-containing phosphotransfer domain, HPT domain"/>
    <property type="match status" value="1"/>
</dbReference>
<dbReference type="CDD" id="cd00130">
    <property type="entry name" value="PAS"/>
    <property type="match status" value="3"/>
</dbReference>
<dbReference type="Pfam" id="PF13185">
    <property type="entry name" value="GAF_2"/>
    <property type="match status" value="1"/>
</dbReference>
<keyword evidence="5" id="KW-0547">Nucleotide-binding</keyword>
<dbReference type="Gene3D" id="1.20.120.160">
    <property type="entry name" value="HPT domain"/>
    <property type="match status" value="1"/>
</dbReference>
<dbReference type="Pfam" id="PF08448">
    <property type="entry name" value="PAS_4"/>
    <property type="match status" value="1"/>
</dbReference>
<evidence type="ECO:0000256" key="5">
    <source>
        <dbReference type="ARBA" id="ARBA00022741"/>
    </source>
</evidence>
<dbReference type="PANTHER" id="PTHR45339">
    <property type="entry name" value="HYBRID SIGNAL TRANSDUCTION HISTIDINE KINASE J"/>
    <property type="match status" value="1"/>
</dbReference>
<dbReference type="CDD" id="cd00088">
    <property type="entry name" value="HPT"/>
    <property type="match status" value="1"/>
</dbReference>
<dbReference type="Pfam" id="PF00072">
    <property type="entry name" value="Response_reg"/>
    <property type="match status" value="1"/>
</dbReference>
<feature type="domain" description="PAS" evidence="17">
    <location>
        <begin position="580"/>
        <end position="636"/>
    </location>
</feature>
<evidence type="ECO:0000259" key="15">
    <source>
        <dbReference type="PROSITE" id="PS50109"/>
    </source>
</evidence>
<dbReference type="InterPro" id="IPR000014">
    <property type="entry name" value="PAS"/>
</dbReference>
<feature type="domain" description="PAS" evidence="17">
    <location>
        <begin position="36"/>
        <end position="103"/>
    </location>
</feature>
<dbReference type="CDD" id="cd16922">
    <property type="entry name" value="HATPase_EvgS-ArcB-TorS-like"/>
    <property type="match status" value="1"/>
</dbReference>
<dbReference type="PRINTS" id="PR00344">
    <property type="entry name" value="BCTRLSENSOR"/>
</dbReference>
<dbReference type="SUPFAM" id="SSF47384">
    <property type="entry name" value="Homodimeric domain of signal transducing histidine kinase"/>
    <property type="match status" value="1"/>
</dbReference>
<dbReference type="SMART" id="SM00091">
    <property type="entry name" value="PAS"/>
    <property type="match status" value="4"/>
</dbReference>
<evidence type="ECO:0000256" key="2">
    <source>
        <dbReference type="ARBA" id="ARBA00012438"/>
    </source>
</evidence>
<dbReference type="FunFam" id="1.10.287.130:FF:000002">
    <property type="entry name" value="Two-component osmosensing histidine kinase"/>
    <property type="match status" value="1"/>
</dbReference>
<feature type="compositionally biased region" description="Polar residues" evidence="14">
    <location>
        <begin position="1092"/>
        <end position="1103"/>
    </location>
</feature>
<dbReference type="Proteomes" id="UP000002028">
    <property type="component" value="Chromosome"/>
</dbReference>
<evidence type="ECO:0000259" key="19">
    <source>
        <dbReference type="PROSITE" id="PS50894"/>
    </source>
</evidence>
<evidence type="ECO:0000259" key="17">
    <source>
        <dbReference type="PROSITE" id="PS50112"/>
    </source>
</evidence>
<dbReference type="InterPro" id="IPR011006">
    <property type="entry name" value="CheY-like_superfamily"/>
</dbReference>
<proteinExistence type="predicted"/>
<dbReference type="Pfam" id="PF02518">
    <property type="entry name" value="HATPase_c"/>
    <property type="match status" value="1"/>
</dbReference>
<dbReference type="GO" id="GO:0000155">
    <property type="term" value="F:phosphorelay sensor kinase activity"/>
    <property type="evidence" value="ECO:0007669"/>
    <property type="project" value="InterPro"/>
</dbReference>
<dbReference type="Gene3D" id="1.10.287.130">
    <property type="match status" value="1"/>
</dbReference>
<dbReference type="SMART" id="SM00065">
    <property type="entry name" value="GAF"/>
    <property type="match status" value="1"/>
</dbReference>
<dbReference type="GO" id="GO:0005886">
    <property type="term" value="C:plasma membrane"/>
    <property type="evidence" value="ECO:0007669"/>
    <property type="project" value="UniProtKB-SubCell"/>
</dbReference>
<evidence type="ECO:0000256" key="9">
    <source>
        <dbReference type="ARBA" id="ARBA00064003"/>
    </source>
</evidence>
<dbReference type="Pfam" id="PF13426">
    <property type="entry name" value="PAS_9"/>
    <property type="match status" value="3"/>
</dbReference>
<keyword evidence="4" id="KW-0808">Transferase</keyword>
<evidence type="ECO:0000259" key="18">
    <source>
        <dbReference type="PROSITE" id="PS50113"/>
    </source>
</evidence>
<dbReference type="Gene3D" id="3.30.450.20">
    <property type="entry name" value="PAS domain"/>
    <property type="match status" value="4"/>
</dbReference>
<feature type="domain" description="PAS" evidence="17">
    <location>
        <begin position="160"/>
        <end position="230"/>
    </location>
</feature>
<dbReference type="eggNOG" id="COG5002">
    <property type="taxonomic scope" value="Bacteria"/>
</dbReference>
<dbReference type="InterPro" id="IPR005467">
    <property type="entry name" value="His_kinase_dom"/>
</dbReference>
<feature type="modified residue" description="Phosphohistidine" evidence="11">
    <location>
        <position position="1173"/>
    </location>
</feature>
<dbReference type="InterPro" id="IPR004358">
    <property type="entry name" value="Sig_transdc_His_kin-like_C"/>
</dbReference>
<dbReference type="NCBIfam" id="TIGR00229">
    <property type="entry name" value="sensory_box"/>
    <property type="match status" value="3"/>
</dbReference>
<evidence type="ECO:0000256" key="12">
    <source>
        <dbReference type="PROSITE-ProRule" id="PRU00169"/>
    </source>
</evidence>
<feature type="domain" description="Response regulatory" evidence="16">
    <location>
        <begin position="969"/>
        <end position="1091"/>
    </location>
</feature>
<evidence type="ECO:0000256" key="13">
    <source>
        <dbReference type="SAM" id="Coils"/>
    </source>
</evidence>
<feature type="domain" description="Histidine kinase" evidence="15">
    <location>
        <begin position="721"/>
        <end position="942"/>
    </location>
</feature>
<evidence type="ECO:0000259" key="16">
    <source>
        <dbReference type="PROSITE" id="PS50110"/>
    </source>
</evidence>
<dbReference type="FunFam" id="3.30.565.10:FF:000010">
    <property type="entry name" value="Sensor histidine kinase RcsC"/>
    <property type="match status" value="1"/>
</dbReference>
<dbReference type="KEGG" id="sli:Slin_3312"/>
<evidence type="ECO:0000256" key="11">
    <source>
        <dbReference type="PROSITE-ProRule" id="PRU00110"/>
    </source>
</evidence>
<comment type="catalytic activity">
    <reaction evidence="1">
        <text>ATP + protein L-histidine = ADP + protein N-phospho-L-histidine.</text>
        <dbReference type="EC" id="2.7.13.3"/>
    </reaction>
</comment>
<dbReference type="InterPro" id="IPR003018">
    <property type="entry name" value="GAF"/>
</dbReference>
<dbReference type="eggNOG" id="COG2203">
    <property type="taxonomic scope" value="Bacteria"/>
</dbReference>
<feature type="domain" description="HPt" evidence="19">
    <location>
        <begin position="1134"/>
        <end position="1224"/>
    </location>
</feature>
<dbReference type="SMART" id="SM00387">
    <property type="entry name" value="HATPase_c"/>
    <property type="match status" value="1"/>
</dbReference>
<accession>D2QND4</accession>
<dbReference type="PROSITE" id="PS50109">
    <property type="entry name" value="HIS_KIN"/>
    <property type="match status" value="1"/>
</dbReference>
<dbReference type="InterPro" id="IPR001610">
    <property type="entry name" value="PAC"/>
</dbReference>
<evidence type="ECO:0000256" key="3">
    <source>
        <dbReference type="ARBA" id="ARBA00022553"/>
    </source>
</evidence>
<dbReference type="CDD" id="cd00082">
    <property type="entry name" value="HisKA"/>
    <property type="match status" value="1"/>
</dbReference>
<sequence length="1226" mass="137582">MRWSAKTKDELVAEIQRLQHERNEVAVTDALPAFDVRQTVDQLNLVGLTIERDGTLSYANPYTYRVTAWQPEHIIGQNFFDIFIPPAERAKLEAEFEDALTKGGFPEQKEITLLARSGALRNVQVNSFIINGADGHVSSFTLIGEDVTNKRRVASALSNTNAQLQDLVDNTSDLIQLLTLDGKFIFVNRAWREALGYNSDEISALNLRDVLHPDYADSTLGLLKRIQEGDKLPYVETVFRTKSGKTLFLSGSVNCRFDNGRPTAFRCILHDTTGKIRAEKSQKLYYSIANWTINTPNLGEFYHKIHEELGNIIDARNFFIALYDSSKTYLSFPYYVDEYFGGNMRFTKRKLGNGLIEYTILANKPLFLYEKDIRKLADQHQVDLYGQLQPQVMLTAPLRIGEEITGIIGVKSYDDAQTYGPRDLELLEFISGQVALAIARKQSEARLDKQNARLNAIFDSSTYLIWSVNKALKLTSFNKNYTRLIEYQLNESPSIQASAPDLGWRMIGADNRKNLEDRYRQAFRGFAQNFELFFETPKGETYLEFHLNPILLAGGVIDEVSGIARDITNRKRAEIATRQSEEKFRGIFENLQDIYARVDRKGRITMISPSVFKRMGYTPDEVLGQEITRFFIDENDIRHAMFKLGRNRSLRNFEASMRRKDGSERQFMFNMLMLNEGPGSDSVVAVLARDITELKRQSAELVKAKNEAERSLKVKEQFLANMSHEIRTPMNGVIGMIDLLNDTKLDEEQRSYVKTVKRSSETLLNILNDILDLSKIEAGKMVLHEAPVAFKEIFEKLIALFGQQANSKNNELTYHLGSDLPTFVIADQTRLLQVLSNLTSNAIKFTENGTIRVEASLISKRGKFNRIRIEVKDSGIGISQQNINLLFNSFSQVDTSSRKSFGGTGLGLAISKELASLMKGEIGVDSTVGMGSTFWFTIELKETSISPTQQTTEVAEIALANFFSTYHPNVLLVDDNAVNRKVASEILRKAGCVVTTADSGPAAISEVEKRVTDAQPGFDVIFMDIQMPDMDGVETTRNLRKQFGNKLPTIVAMTAYSMREDRERFISQGLDDYIAKPIRAQSLIAKVKELTDANQARQQSETPKASKPAPSPLVDPKLPVIDEDIVGQLRDIGGQDLVDSIMEEFVTEANDLVTGALSAYDLGDIPTVKSHLHTLKGSAGTIGVARVAEISRTAEGKLKVNDTSGLADALQALKLAFEEFLTTWKK</sequence>
<organism evidence="20 21">
    <name type="scientific">Spirosoma linguale (strain ATCC 33905 / DSM 74 / LMG 10896 / Claus 1)</name>
    <dbReference type="NCBI Taxonomy" id="504472"/>
    <lineage>
        <taxon>Bacteria</taxon>
        <taxon>Pseudomonadati</taxon>
        <taxon>Bacteroidota</taxon>
        <taxon>Cytophagia</taxon>
        <taxon>Cytophagales</taxon>
        <taxon>Cytophagaceae</taxon>
        <taxon>Spirosoma</taxon>
    </lineage>
</organism>
<dbReference type="InterPro" id="IPR035965">
    <property type="entry name" value="PAS-like_dom_sf"/>
</dbReference>
<dbReference type="InterPro" id="IPR008207">
    <property type="entry name" value="Sig_transdc_His_kin_Hpt_dom"/>
</dbReference>
<dbReference type="PROSITE" id="PS50894">
    <property type="entry name" value="HPT"/>
    <property type="match status" value="1"/>
</dbReference>
<dbReference type="InterPro" id="IPR029016">
    <property type="entry name" value="GAF-like_dom_sf"/>
</dbReference>
<evidence type="ECO:0000313" key="21">
    <source>
        <dbReference type="Proteomes" id="UP000002028"/>
    </source>
</evidence>
<protein>
    <recommendedName>
        <fullName evidence="10">Sensory/regulatory protein RpfC</fullName>
        <ecNumber evidence="2">2.7.13.3</ecNumber>
    </recommendedName>
</protein>
<feature type="coiled-coil region" evidence="13">
    <location>
        <begin position="687"/>
        <end position="714"/>
    </location>
</feature>
<dbReference type="SUPFAM" id="SSF55785">
    <property type="entry name" value="PYP-like sensor domain (PAS domain)"/>
    <property type="match status" value="4"/>
</dbReference>
<dbReference type="InterPro" id="IPR003594">
    <property type="entry name" value="HATPase_dom"/>
</dbReference>
<evidence type="ECO:0000256" key="4">
    <source>
        <dbReference type="ARBA" id="ARBA00022679"/>
    </source>
</evidence>
<dbReference type="STRING" id="504472.Slin_3312"/>
<dbReference type="PROSITE" id="PS50113">
    <property type="entry name" value="PAC"/>
    <property type="match status" value="3"/>
</dbReference>
<feature type="domain" description="PAC" evidence="18">
    <location>
        <begin position="651"/>
        <end position="703"/>
    </location>
</feature>
<dbReference type="Pfam" id="PF01627">
    <property type="entry name" value="Hpt"/>
    <property type="match status" value="1"/>
</dbReference>
<dbReference type="Pfam" id="PF00512">
    <property type="entry name" value="HisKA"/>
    <property type="match status" value="1"/>
</dbReference>
<keyword evidence="13" id="KW-0175">Coiled coil</keyword>
<feature type="domain" description="PAC" evidence="18">
    <location>
        <begin position="107"/>
        <end position="159"/>
    </location>
</feature>
<name>D2QND4_SPILD</name>
<dbReference type="SUPFAM" id="SSF55781">
    <property type="entry name" value="GAF domain-like"/>
    <property type="match status" value="1"/>
</dbReference>
<feature type="domain" description="PAC" evidence="18">
    <location>
        <begin position="528"/>
        <end position="579"/>
    </location>
</feature>
<dbReference type="InterPro" id="IPR013656">
    <property type="entry name" value="PAS_4"/>
</dbReference>
<dbReference type="SUPFAM" id="SSF52172">
    <property type="entry name" value="CheY-like"/>
    <property type="match status" value="1"/>
</dbReference>
<evidence type="ECO:0000256" key="14">
    <source>
        <dbReference type="SAM" id="MobiDB-lite"/>
    </source>
</evidence>
<keyword evidence="8" id="KW-0902">Two-component regulatory system</keyword>
<dbReference type="InterPro" id="IPR036641">
    <property type="entry name" value="HPT_dom_sf"/>
</dbReference>
<comment type="subunit">
    <text evidence="9">At low DSF concentrations, interacts with RpfF.</text>
</comment>
<dbReference type="RefSeq" id="WP_012927844.1">
    <property type="nucleotide sequence ID" value="NC_013730.1"/>
</dbReference>
<evidence type="ECO:0000313" key="20">
    <source>
        <dbReference type="EMBL" id="ADB39323.1"/>
    </source>
</evidence>
<feature type="modified residue" description="4-aspartylphosphate" evidence="12">
    <location>
        <position position="1024"/>
    </location>
</feature>
<dbReference type="InterPro" id="IPR003661">
    <property type="entry name" value="HisK_dim/P_dom"/>
</dbReference>
<keyword evidence="21" id="KW-1185">Reference proteome</keyword>